<feature type="chain" id="PRO_5012081509" evidence="3">
    <location>
        <begin position="20"/>
        <end position="444"/>
    </location>
</feature>
<dbReference type="PANTHER" id="PTHR15427">
    <property type="entry name" value="EMILIN ELASTIN MICROFIBRIL INTERFACE-LOCATED PROTEIN ELASTIN MICROFIBRIL INTERFACER"/>
    <property type="match status" value="1"/>
</dbReference>
<comment type="subcellular location">
    <subcellularLocation>
        <location evidence="1">Secreted</location>
    </subcellularLocation>
</comment>
<dbReference type="GO" id="GO:0005581">
    <property type="term" value="C:collagen trimer"/>
    <property type="evidence" value="ECO:0007669"/>
    <property type="project" value="UniProtKB-KW"/>
</dbReference>
<dbReference type="InterPro" id="IPR001073">
    <property type="entry name" value="C1q_dom"/>
</dbReference>
<dbReference type="EMBL" id="MF038002">
    <property type="protein sequence ID" value="AST51799.1"/>
    <property type="molecule type" value="mRNA"/>
</dbReference>
<dbReference type="PANTHER" id="PTHR15427:SF33">
    <property type="entry name" value="COLLAGEN IV NC1 DOMAIN-CONTAINING PROTEIN"/>
    <property type="match status" value="1"/>
</dbReference>
<feature type="domain" description="C1q" evidence="4">
    <location>
        <begin position="26"/>
        <end position="165"/>
    </location>
</feature>
<sequence length="444" mass="49508">MAAWLMLLLTSTMVETAYSCIMAANTQDDVIAFTLGQDDHFHDAHGSTMVFNKVIDVMGLPSHFQTSGVFKCPAEGVYKFQVYSLTTSGKRIWLELYRNEELVASMYGYTPDNYAAAGNAVILFLTEGDAIFVKTRDQYDVMLFGTPDEIYTTFSGVRMPNSGVAASNGYKDDISFSATLSENKVFQQGSTILYNKVLLNRGNGYNIYGGIFTAPVHGIYIFHFFSLADKDSEIWQELYHNNDYVCALYGRTPSEFAAAGNTAIVHLRSGDIVQIKERYNNTVYGQQDQLYSTFSGALIIRESPNIPLSSRMIAFSVGLSTSTVASANSKVMFDQIFINVKHTYNQRTGDFTAPRDGFYEFNVHALGQSGSPIWLELFHNYKYIVSLYSLVPERYGSTGNSAVIRLYSGDVVYVKTRYDRNSALYGGPKNIYCTFSGYLVSSTP</sequence>
<accession>A0A223HH94</accession>
<dbReference type="InterPro" id="IPR008983">
    <property type="entry name" value="Tumour_necrosis_fac-like_dom"/>
</dbReference>
<evidence type="ECO:0000256" key="2">
    <source>
        <dbReference type="ARBA" id="ARBA00022525"/>
    </source>
</evidence>
<dbReference type="PROSITE" id="PS50871">
    <property type="entry name" value="C1Q"/>
    <property type="match status" value="3"/>
</dbReference>
<dbReference type="InterPro" id="IPR050392">
    <property type="entry name" value="Collagen/C1q_domain"/>
</dbReference>
<proteinExistence type="evidence at transcript level"/>
<keyword evidence="3" id="KW-0732">Signal</keyword>
<feature type="domain" description="C1q" evidence="4">
    <location>
        <begin position="308"/>
        <end position="444"/>
    </location>
</feature>
<evidence type="ECO:0000313" key="5">
    <source>
        <dbReference type="EMBL" id="AST51799.1"/>
    </source>
</evidence>
<feature type="signal peptide" evidence="3">
    <location>
        <begin position="1"/>
        <end position="19"/>
    </location>
</feature>
<name>A0A223HH94_SINCU</name>
<dbReference type="PRINTS" id="PR00007">
    <property type="entry name" value="COMPLEMNTC1Q"/>
</dbReference>
<organism evidence="5">
    <name type="scientific">Sinohyriopsis cumingii</name>
    <name type="common">Triangle sail mussel</name>
    <name type="synonym">Hyriopsis cumingii</name>
    <dbReference type="NCBI Taxonomy" id="165450"/>
    <lineage>
        <taxon>Eukaryota</taxon>
        <taxon>Metazoa</taxon>
        <taxon>Spiralia</taxon>
        <taxon>Lophotrochozoa</taxon>
        <taxon>Mollusca</taxon>
        <taxon>Bivalvia</taxon>
        <taxon>Autobranchia</taxon>
        <taxon>Heteroconchia</taxon>
        <taxon>Palaeoheterodonta</taxon>
        <taxon>Unionida</taxon>
        <taxon>Unionoidea</taxon>
        <taxon>Unionidae</taxon>
        <taxon>Gonideinae</taxon>
        <taxon>Sinohyriopsis</taxon>
    </lineage>
</organism>
<protein>
    <submittedName>
        <fullName evidence="5">C1qDC6</fullName>
    </submittedName>
</protein>
<dbReference type="AlphaFoldDB" id="A0A223HH94"/>
<dbReference type="Pfam" id="PF00386">
    <property type="entry name" value="C1q"/>
    <property type="match status" value="3"/>
</dbReference>
<evidence type="ECO:0000256" key="1">
    <source>
        <dbReference type="ARBA" id="ARBA00004613"/>
    </source>
</evidence>
<feature type="domain" description="C1q" evidence="4">
    <location>
        <begin position="169"/>
        <end position="305"/>
    </location>
</feature>
<keyword evidence="2" id="KW-0964">Secreted</keyword>
<reference evidence="5" key="1">
    <citation type="journal article" date="2017" name="Front. Physiol.">
        <title>A C1qDC Protein (HcC1qDC6) with Three Tandem C1q Domains Is Involved in Immune Response of Triangle-Shell Pearl Mussel (Hyriopsis cumingii).</title>
        <authorList>
            <person name="Huang Y."/>
            <person name="Wu L."/>
            <person name="Jin M."/>
            <person name="Hui K."/>
            <person name="Ren Q."/>
        </authorList>
    </citation>
    <scope>NUCLEOTIDE SEQUENCE</scope>
</reference>
<evidence type="ECO:0000256" key="3">
    <source>
        <dbReference type="SAM" id="SignalP"/>
    </source>
</evidence>
<dbReference type="SMART" id="SM00110">
    <property type="entry name" value="C1Q"/>
    <property type="match status" value="3"/>
</dbReference>
<dbReference type="Gene3D" id="2.60.120.40">
    <property type="match status" value="3"/>
</dbReference>
<evidence type="ECO:0000259" key="4">
    <source>
        <dbReference type="PROSITE" id="PS50871"/>
    </source>
</evidence>
<dbReference type="SUPFAM" id="SSF49842">
    <property type="entry name" value="TNF-like"/>
    <property type="match status" value="3"/>
</dbReference>